<sequence>MLCLPLSKPPASGFGGSLTSVSSLASAHWNHLLGIWFWRQCAVCTFLTE</sequence>
<name>A0A0A9EKH5_ARUDO</name>
<dbReference type="EMBL" id="GBRH01201358">
    <property type="protein sequence ID" value="JAD96537.1"/>
    <property type="molecule type" value="Transcribed_RNA"/>
</dbReference>
<dbReference type="AlphaFoldDB" id="A0A0A9EKH5"/>
<protein>
    <submittedName>
        <fullName evidence="1">Uncharacterized protein</fullName>
    </submittedName>
</protein>
<accession>A0A0A9EKH5</accession>
<reference evidence="1" key="2">
    <citation type="journal article" date="2015" name="Data Brief">
        <title>Shoot transcriptome of the giant reed, Arundo donax.</title>
        <authorList>
            <person name="Barrero R.A."/>
            <person name="Guerrero F.D."/>
            <person name="Moolhuijzen P."/>
            <person name="Goolsby J.A."/>
            <person name="Tidwell J."/>
            <person name="Bellgard S.E."/>
            <person name="Bellgard M.I."/>
        </authorList>
    </citation>
    <scope>NUCLEOTIDE SEQUENCE</scope>
    <source>
        <tissue evidence="1">Shoot tissue taken approximately 20 cm above the soil surface</tissue>
    </source>
</reference>
<reference evidence="1" key="1">
    <citation type="submission" date="2014-09" db="EMBL/GenBank/DDBJ databases">
        <authorList>
            <person name="Magalhaes I.L.F."/>
            <person name="Oliveira U."/>
            <person name="Santos F.R."/>
            <person name="Vidigal T.H.D.A."/>
            <person name="Brescovit A.D."/>
            <person name="Santos A.J."/>
        </authorList>
    </citation>
    <scope>NUCLEOTIDE SEQUENCE</scope>
    <source>
        <tissue evidence="1">Shoot tissue taken approximately 20 cm above the soil surface</tissue>
    </source>
</reference>
<evidence type="ECO:0000313" key="1">
    <source>
        <dbReference type="EMBL" id="JAD96537.1"/>
    </source>
</evidence>
<organism evidence="1">
    <name type="scientific">Arundo donax</name>
    <name type="common">Giant reed</name>
    <name type="synonym">Donax arundinaceus</name>
    <dbReference type="NCBI Taxonomy" id="35708"/>
    <lineage>
        <taxon>Eukaryota</taxon>
        <taxon>Viridiplantae</taxon>
        <taxon>Streptophyta</taxon>
        <taxon>Embryophyta</taxon>
        <taxon>Tracheophyta</taxon>
        <taxon>Spermatophyta</taxon>
        <taxon>Magnoliopsida</taxon>
        <taxon>Liliopsida</taxon>
        <taxon>Poales</taxon>
        <taxon>Poaceae</taxon>
        <taxon>PACMAD clade</taxon>
        <taxon>Arundinoideae</taxon>
        <taxon>Arundineae</taxon>
        <taxon>Arundo</taxon>
    </lineage>
</organism>
<proteinExistence type="predicted"/>